<dbReference type="GO" id="GO:0004633">
    <property type="term" value="F:phosphopantothenoylcysteine decarboxylase activity"/>
    <property type="evidence" value="ECO:0007669"/>
    <property type="project" value="UniProtKB-EC"/>
</dbReference>
<gene>
    <name evidence="6" type="primary">coaBC</name>
    <name evidence="6" type="ORF">NCTC10181_00493</name>
</gene>
<dbReference type="PANTHER" id="PTHR14359">
    <property type="entry name" value="HOMO-OLIGOMERIC FLAVIN CONTAINING CYS DECARBOXYLASE FAMILY"/>
    <property type="match status" value="1"/>
</dbReference>
<dbReference type="InterPro" id="IPR036551">
    <property type="entry name" value="Flavin_trans-like"/>
</dbReference>
<dbReference type="EMBL" id="LR215036">
    <property type="protein sequence ID" value="VEU74637.1"/>
    <property type="molecule type" value="Genomic_DNA"/>
</dbReference>
<dbReference type="OrthoDB" id="9802554at2"/>
<comment type="pathway">
    <text evidence="3">Cofactor biosynthesis; coenzyme A biosynthesis; CoA from (R)-pantothenate: step 3/5.</text>
</comment>
<proteinExistence type="inferred from homology"/>
<dbReference type="PANTHER" id="PTHR14359:SF6">
    <property type="entry name" value="PHOSPHOPANTOTHENOYLCYSTEINE DECARBOXYLASE"/>
    <property type="match status" value="1"/>
</dbReference>
<evidence type="ECO:0000259" key="5">
    <source>
        <dbReference type="Pfam" id="PF04127"/>
    </source>
</evidence>
<evidence type="ECO:0000256" key="2">
    <source>
        <dbReference type="ARBA" id="ARBA00023239"/>
    </source>
</evidence>
<feature type="domain" description="Flavoprotein" evidence="4">
    <location>
        <begin position="1"/>
        <end position="166"/>
    </location>
</feature>
<dbReference type="UniPathway" id="UPA00241">
    <property type="reaction ID" value="UER00353"/>
</dbReference>
<dbReference type="GO" id="GO:0015941">
    <property type="term" value="P:pantothenate catabolic process"/>
    <property type="evidence" value="ECO:0007669"/>
    <property type="project" value="InterPro"/>
</dbReference>
<evidence type="ECO:0000313" key="6">
    <source>
        <dbReference type="EMBL" id="VEU74637.1"/>
    </source>
</evidence>
<dbReference type="Pfam" id="PF02441">
    <property type="entry name" value="Flavoprotein"/>
    <property type="match status" value="1"/>
</dbReference>
<dbReference type="InterPro" id="IPR003382">
    <property type="entry name" value="Flavoprotein"/>
</dbReference>
<keyword evidence="3" id="KW-0288">FMN</keyword>
<dbReference type="AlphaFoldDB" id="A0A449B203"/>
<comment type="catalytic activity">
    <reaction evidence="3">
        <text>N-[(R)-4-phosphopantothenoyl]-L-cysteine + H(+) = (R)-4'-phosphopantetheine + CO2</text>
        <dbReference type="Rhea" id="RHEA:16793"/>
        <dbReference type="ChEBI" id="CHEBI:15378"/>
        <dbReference type="ChEBI" id="CHEBI:16526"/>
        <dbReference type="ChEBI" id="CHEBI:59458"/>
        <dbReference type="ChEBI" id="CHEBI:61723"/>
        <dbReference type="EC" id="4.1.1.36"/>
    </reaction>
</comment>
<keyword evidence="3" id="KW-0285">Flavoprotein</keyword>
<comment type="pathway">
    <text evidence="3">Cofactor biosynthesis; coenzyme A biosynthesis; CoA from (R)-pantothenate: step 2/5.</text>
</comment>
<protein>
    <recommendedName>
        <fullName evidence="3">Coenzyme A biosynthesis bifunctional protein CoaBC</fullName>
        <ecNumber evidence="3">4.1.1.36</ecNumber>
        <ecNumber evidence="3">6.3.2.5</ecNumber>
    </recommendedName>
    <alternativeName>
        <fullName evidence="3">DNA/pantothenate metabolism flavoprotein</fullName>
    </alternativeName>
</protein>
<sequence>MKVLLLITGSIAAIKAPLLINSLQKQGIAVQYAISHAAKSFLEPQFTKGSIDVNWYQKDNSTHVDAVKWADKIIVYPASFNVIGKVANGIADDFISTTLSLASFNKVIFAPAMNTKMFQNPFLQANITKLKNHGATFLGPNYGILKDGDIGIGRVIEPQQLVDFLINKPKKKVLLTFGYTKVFLDPVRSITVHSSGKSGLALIYVLAQKYDLTVISGNLKHLNNLIPSNVKIINIETLEEYYDAVDGNVHENDCFISLCAVSDLVFQKHEHKIKKDVNTKFNYSIGRDVLKDISLKYPNKIKIGYALESQNILENGIKKLISKKLDAIIINDAQSLQNQTSNGFIALKNEQISEFHNLNKHDLALKIDKILEELWKK</sequence>
<dbReference type="SUPFAM" id="SSF52507">
    <property type="entry name" value="Homo-oligomeric flavin-containing Cys decarboxylases, HFCD"/>
    <property type="match status" value="1"/>
</dbReference>
<organism evidence="6 7">
    <name type="scientific">Mycoplasmopsis citelli</name>
    <dbReference type="NCBI Taxonomy" id="171281"/>
    <lineage>
        <taxon>Bacteria</taxon>
        <taxon>Bacillati</taxon>
        <taxon>Mycoplasmatota</taxon>
        <taxon>Mycoplasmoidales</taxon>
        <taxon>Metamycoplasmataceae</taxon>
        <taxon>Mycoplasmopsis</taxon>
    </lineage>
</organism>
<dbReference type="KEGG" id="mcit:NCTC10181_00493"/>
<evidence type="ECO:0000256" key="3">
    <source>
        <dbReference type="RuleBase" id="RU364078"/>
    </source>
</evidence>
<evidence type="ECO:0000256" key="1">
    <source>
        <dbReference type="ARBA" id="ARBA00022793"/>
    </source>
</evidence>
<dbReference type="RefSeq" id="WP_129725448.1">
    <property type="nucleotide sequence ID" value="NZ_LR215036.1"/>
</dbReference>
<dbReference type="NCBIfam" id="TIGR00521">
    <property type="entry name" value="coaBC_dfp"/>
    <property type="match status" value="1"/>
</dbReference>
<dbReference type="GO" id="GO:0004632">
    <property type="term" value="F:phosphopantothenate--cysteine ligase activity"/>
    <property type="evidence" value="ECO:0007669"/>
    <property type="project" value="UniProtKB-EC"/>
</dbReference>
<dbReference type="EC" id="6.3.2.5" evidence="3"/>
<keyword evidence="2 3" id="KW-0456">Lyase</keyword>
<accession>A0A449B203</accession>
<comment type="catalytic activity">
    <reaction evidence="3">
        <text>(R)-4'-phosphopantothenate + L-cysteine + CTP = N-[(R)-4-phosphopantothenoyl]-L-cysteine + CMP + diphosphate + H(+)</text>
        <dbReference type="Rhea" id="RHEA:19397"/>
        <dbReference type="ChEBI" id="CHEBI:10986"/>
        <dbReference type="ChEBI" id="CHEBI:15378"/>
        <dbReference type="ChEBI" id="CHEBI:33019"/>
        <dbReference type="ChEBI" id="CHEBI:35235"/>
        <dbReference type="ChEBI" id="CHEBI:37563"/>
        <dbReference type="ChEBI" id="CHEBI:59458"/>
        <dbReference type="ChEBI" id="CHEBI:60377"/>
        <dbReference type="EC" id="6.3.2.5"/>
    </reaction>
</comment>
<evidence type="ECO:0000259" key="4">
    <source>
        <dbReference type="Pfam" id="PF02441"/>
    </source>
</evidence>
<dbReference type="EC" id="4.1.1.36" evidence="3"/>
<dbReference type="GO" id="GO:0015937">
    <property type="term" value="P:coenzyme A biosynthetic process"/>
    <property type="evidence" value="ECO:0007669"/>
    <property type="project" value="UniProtKB-UniPathway"/>
</dbReference>
<dbReference type="Proteomes" id="UP000290985">
    <property type="component" value="Chromosome"/>
</dbReference>
<keyword evidence="3" id="KW-0436">Ligase</keyword>
<comment type="similarity">
    <text evidence="3">In the C-terminal section; belongs to the PPC synthetase family.</text>
</comment>
<evidence type="ECO:0000313" key="7">
    <source>
        <dbReference type="Proteomes" id="UP000290985"/>
    </source>
</evidence>
<dbReference type="Gene3D" id="3.40.50.1950">
    <property type="entry name" value="Flavin prenyltransferase-like"/>
    <property type="match status" value="1"/>
</dbReference>
<comment type="similarity">
    <text evidence="3">In the N-terminal section; belongs to the HFCD (homo-oligomeric flavin containing Cys decarboxylase) superfamily.</text>
</comment>
<name>A0A449B203_9BACT</name>
<dbReference type="InterPro" id="IPR005252">
    <property type="entry name" value="CoaBC"/>
</dbReference>
<dbReference type="GO" id="GO:0010181">
    <property type="term" value="F:FMN binding"/>
    <property type="evidence" value="ECO:0007669"/>
    <property type="project" value="InterPro"/>
</dbReference>
<dbReference type="GO" id="GO:0071513">
    <property type="term" value="C:phosphopantothenoylcysteine decarboxylase complex"/>
    <property type="evidence" value="ECO:0007669"/>
    <property type="project" value="TreeGrafter"/>
</dbReference>
<comment type="function">
    <text evidence="3">Catalyzes two steps in the biosynthesis of coenzyme A. In the first step cysteine is conjugated to 4'-phosphopantothenate to form 4-phosphopantothenoylcysteine, in the latter compound is decarboxylated to form 4'-phosphopantotheine.</text>
</comment>
<feature type="domain" description="DNA/pantothenate metabolism flavoprotein C-terminal" evidence="5">
    <location>
        <begin position="171"/>
        <end position="369"/>
    </location>
</feature>
<dbReference type="SUPFAM" id="SSF102645">
    <property type="entry name" value="CoaB-like"/>
    <property type="match status" value="1"/>
</dbReference>
<reference evidence="6 7" key="1">
    <citation type="submission" date="2019-01" db="EMBL/GenBank/DDBJ databases">
        <authorList>
            <consortium name="Pathogen Informatics"/>
        </authorList>
    </citation>
    <scope>NUCLEOTIDE SEQUENCE [LARGE SCALE GENOMIC DNA]</scope>
    <source>
        <strain evidence="6 7">NCTC10181</strain>
    </source>
</reference>
<dbReference type="InterPro" id="IPR035929">
    <property type="entry name" value="CoaB-like_sf"/>
</dbReference>
<dbReference type="Pfam" id="PF04127">
    <property type="entry name" value="DFP"/>
    <property type="match status" value="1"/>
</dbReference>
<dbReference type="InterPro" id="IPR007085">
    <property type="entry name" value="DNA/pantothenate-metab_flavo_C"/>
</dbReference>
<keyword evidence="1 3" id="KW-0210">Decarboxylase</keyword>
<dbReference type="Gene3D" id="3.40.50.10300">
    <property type="entry name" value="CoaB-like"/>
    <property type="match status" value="1"/>
</dbReference>
<comment type="cofactor">
    <cofactor evidence="3">
        <name>FMN</name>
        <dbReference type="ChEBI" id="CHEBI:58210"/>
    </cofactor>
</comment>
<keyword evidence="7" id="KW-1185">Reference proteome</keyword>